<keyword evidence="4" id="KW-1185">Reference proteome</keyword>
<sequence>MRKPATASAAATTASPPAGSRDKRPVELVCLALALALLALGSRIASIW</sequence>
<dbReference type="EMBL" id="CP076136">
    <property type="protein sequence ID" value="QWG22942.1"/>
    <property type="molecule type" value="Genomic_DNA"/>
</dbReference>
<feature type="transmembrane region" description="Helical" evidence="2">
    <location>
        <begin position="26"/>
        <end position="45"/>
    </location>
</feature>
<feature type="region of interest" description="Disordered" evidence="1">
    <location>
        <begin position="1"/>
        <end position="22"/>
    </location>
</feature>
<evidence type="ECO:0000313" key="3">
    <source>
        <dbReference type="EMBL" id="QWG22942.1"/>
    </source>
</evidence>
<feature type="compositionally biased region" description="Low complexity" evidence="1">
    <location>
        <begin position="1"/>
        <end position="18"/>
    </location>
</feature>
<evidence type="ECO:0000256" key="1">
    <source>
        <dbReference type="SAM" id="MobiDB-lite"/>
    </source>
</evidence>
<name>A0A975NX69_9BRAD</name>
<evidence type="ECO:0000313" key="4">
    <source>
        <dbReference type="Proteomes" id="UP000676951"/>
    </source>
</evidence>
<gene>
    <name evidence="3" type="ORF">KMZ93_23835</name>
</gene>
<keyword evidence="2" id="KW-1133">Transmembrane helix</keyword>
<dbReference type="Proteomes" id="UP000676951">
    <property type="component" value="Chromosome"/>
</dbReference>
<keyword evidence="2" id="KW-0812">Transmembrane</keyword>
<accession>A0A975NX69</accession>
<dbReference type="AlphaFoldDB" id="A0A975NX69"/>
<protein>
    <submittedName>
        <fullName evidence="3">Uncharacterized protein</fullName>
    </submittedName>
</protein>
<reference evidence="3 4" key="1">
    <citation type="submission" date="2021-06" db="EMBL/GenBank/DDBJ databases">
        <title>Bradyrhizobium sp. S2-11-4 Genome sequencing.</title>
        <authorList>
            <person name="Jin L."/>
        </authorList>
    </citation>
    <scope>NUCLEOTIDE SEQUENCE [LARGE SCALE GENOMIC DNA]</scope>
    <source>
        <strain evidence="3 4">S2-11-4</strain>
    </source>
</reference>
<evidence type="ECO:0000256" key="2">
    <source>
        <dbReference type="SAM" id="Phobius"/>
    </source>
</evidence>
<organism evidence="3 4">
    <name type="scientific">Bradyrhizobium sediminis</name>
    <dbReference type="NCBI Taxonomy" id="2840469"/>
    <lineage>
        <taxon>Bacteria</taxon>
        <taxon>Pseudomonadati</taxon>
        <taxon>Pseudomonadota</taxon>
        <taxon>Alphaproteobacteria</taxon>
        <taxon>Hyphomicrobiales</taxon>
        <taxon>Nitrobacteraceae</taxon>
        <taxon>Bradyrhizobium</taxon>
    </lineage>
</organism>
<keyword evidence="2" id="KW-0472">Membrane</keyword>
<proteinExistence type="predicted"/>
<dbReference type="RefSeq" id="WP_215603703.1">
    <property type="nucleotide sequence ID" value="NZ_CP076136.1"/>
</dbReference>